<dbReference type="Pfam" id="PF01547">
    <property type="entry name" value="SBP_bac_1"/>
    <property type="match status" value="1"/>
</dbReference>
<dbReference type="CDD" id="cd13585">
    <property type="entry name" value="PBP2_TMBP_like"/>
    <property type="match status" value="1"/>
</dbReference>
<evidence type="ECO:0000256" key="2">
    <source>
        <dbReference type="ARBA" id="ARBA00022729"/>
    </source>
</evidence>
<keyword evidence="5" id="KW-0449">Lipoprotein</keyword>
<dbReference type="PANTHER" id="PTHR43649">
    <property type="entry name" value="ARABINOSE-BINDING PROTEIN-RELATED"/>
    <property type="match status" value="1"/>
</dbReference>
<feature type="signal peptide" evidence="6">
    <location>
        <begin position="1"/>
        <end position="20"/>
    </location>
</feature>
<name>A0ABP5VVM7_9ACTN</name>
<keyword evidence="8" id="KW-1185">Reference proteome</keyword>
<keyword evidence="2 6" id="KW-0732">Signal</keyword>
<keyword evidence="4" id="KW-0564">Palmitate</keyword>
<keyword evidence="1" id="KW-1003">Cell membrane</keyword>
<dbReference type="InterPro" id="IPR006059">
    <property type="entry name" value="SBP"/>
</dbReference>
<dbReference type="PANTHER" id="PTHR43649:SF33">
    <property type="entry name" value="POLYGALACTURONAN_RHAMNOGALACTURONAN-BINDING PROTEIN YTCQ"/>
    <property type="match status" value="1"/>
</dbReference>
<feature type="chain" id="PRO_5045902555" evidence="6">
    <location>
        <begin position="21"/>
        <end position="415"/>
    </location>
</feature>
<dbReference type="InterPro" id="IPR050490">
    <property type="entry name" value="Bact_solute-bd_prot1"/>
</dbReference>
<evidence type="ECO:0000256" key="6">
    <source>
        <dbReference type="SAM" id="SignalP"/>
    </source>
</evidence>
<protein>
    <submittedName>
        <fullName evidence="7">Sugar ABC transporter substrate-binding protein</fullName>
    </submittedName>
</protein>
<evidence type="ECO:0000313" key="7">
    <source>
        <dbReference type="EMBL" id="GAA2411471.1"/>
    </source>
</evidence>
<gene>
    <name evidence="7" type="ORF">GCM10010191_20830</name>
</gene>
<sequence>MKLRALAAVAALLATTTACGGSSNDKDPHALRMTIWTSNDAHLKLFNDIATDYKKTHPDITEIKFDPIPVESYTTTLTTQLAGGNAPDLAWILESSAPDFVASGALAPLKSKVENGAELVPSTTKLWEKDGELYAYPFSTSPFGVFVNTDALKKAGQKSPQKLIKSGEWTWDKVEAVNAAVAAKGGNGLVIRDFDYKNWDNLASVWTGWGARPWSEDGKTCGFNSPEMTEAMTFLHKAIFTDKAVPGPGTTVDFFTGDAAMTITQISRASLLKDVKFGWDLVPLPSGPKGDYFVIGQGGLGVLKKSKNAAAAADFLAFFTNQANSAKLAAYFPPPRSSQLNAETLAKSNPHLKPDQLEKVVVAGIGKGVVKPSHTGQAELAQTVRAALDPMWTPGANVKSVLDGVCTKIQPLLGS</sequence>
<accession>A0ABP5VVM7</accession>
<comment type="caution">
    <text evidence="7">The sequence shown here is derived from an EMBL/GenBank/DDBJ whole genome shotgun (WGS) entry which is preliminary data.</text>
</comment>
<dbReference type="SUPFAM" id="SSF53850">
    <property type="entry name" value="Periplasmic binding protein-like II"/>
    <property type="match status" value="1"/>
</dbReference>
<evidence type="ECO:0000256" key="1">
    <source>
        <dbReference type="ARBA" id="ARBA00022475"/>
    </source>
</evidence>
<evidence type="ECO:0000256" key="3">
    <source>
        <dbReference type="ARBA" id="ARBA00023136"/>
    </source>
</evidence>
<dbReference type="RefSeq" id="WP_344588485.1">
    <property type="nucleotide sequence ID" value="NZ_BAAARW010000006.1"/>
</dbReference>
<reference evidence="8" key="1">
    <citation type="journal article" date="2019" name="Int. J. Syst. Evol. Microbiol.">
        <title>The Global Catalogue of Microorganisms (GCM) 10K type strain sequencing project: providing services to taxonomists for standard genome sequencing and annotation.</title>
        <authorList>
            <consortium name="The Broad Institute Genomics Platform"/>
            <consortium name="The Broad Institute Genome Sequencing Center for Infectious Disease"/>
            <person name="Wu L."/>
            <person name="Ma J."/>
        </authorList>
    </citation>
    <scope>NUCLEOTIDE SEQUENCE [LARGE SCALE GENOMIC DNA]</scope>
    <source>
        <strain evidence="8">JCM 3325</strain>
    </source>
</reference>
<dbReference type="PROSITE" id="PS51257">
    <property type="entry name" value="PROKAR_LIPOPROTEIN"/>
    <property type="match status" value="1"/>
</dbReference>
<proteinExistence type="predicted"/>
<evidence type="ECO:0000256" key="5">
    <source>
        <dbReference type="ARBA" id="ARBA00023288"/>
    </source>
</evidence>
<organism evidence="7 8">
    <name type="scientific">Actinomadura vinacea</name>
    <dbReference type="NCBI Taxonomy" id="115336"/>
    <lineage>
        <taxon>Bacteria</taxon>
        <taxon>Bacillati</taxon>
        <taxon>Actinomycetota</taxon>
        <taxon>Actinomycetes</taxon>
        <taxon>Streptosporangiales</taxon>
        <taxon>Thermomonosporaceae</taxon>
        <taxon>Actinomadura</taxon>
    </lineage>
</organism>
<evidence type="ECO:0000313" key="8">
    <source>
        <dbReference type="Proteomes" id="UP001501231"/>
    </source>
</evidence>
<dbReference type="EMBL" id="BAAARW010000006">
    <property type="protein sequence ID" value="GAA2411471.1"/>
    <property type="molecule type" value="Genomic_DNA"/>
</dbReference>
<dbReference type="Gene3D" id="3.40.190.10">
    <property type="entry name" value="Periplasmic binding protein-like II"/>
    <property type="match status" value="1"/>
</dbReference>
<keyword evidence="3" id="KW-0472">Membrane</keyword>
<dbReference type="Proteomes" id="UP001501231">
    <property type="component" value="Unassembled WGS sequence"/>
</dbReference>
<evidence type="ECO:0000256" key="4">
    <source>
        <dbReference type="ARBA" id="ARBA00023139"/>
    </source>
</evidence>